<dbReference type="InterPro" id="IPR005546">
    <property type="entry name" value="Autotransporte_beta"/>
</dbReference>
<dbReference type="Gene3D" id="2.40.128.130">
    <property type="entry name" value="Autotransporter beta-domain"/>
    <property type="match status" value="1"/>
</dbReference>
<keyword evidence="3" id="KW-1185">Reference proteome</keyword>
<dbReference type="EMBL" id="CP127247">
    <property type="protein sequence ID" value="WIY24372.1"/>
    <property type="molecule type" value="Genomic_DNA"/>
</dbReference>
<organism evidence="2 3">
    <name type="scientific">Parasedimentitalea psychrophila</name>
    <dbReference type="NCBI Taxonomy" id="2997337"/>
    <lineage>
        <taxon>Bacteria</taxon>
        <taxon>Pseudomonadati</taxon>
        <taxon>Pseudomonadota</taxon>
        <taxon>Alphaproteobacteria</taxon>
        <taxon>Rhodobacterales</taxon>
        <taxon>Paracoccaceae</taxon>
        <taxon>Parasedimentitalea</taxon>
    </lineage>
</organism>
<gene>
    <name evidence="2" type="ORF">QPJ95_17545</name>
</gene>
<dbReference type="AlphaFoldDB" id="A0A9Y2KYT4"/>
<dbReference type="KEGG" id="ppso:QPJ95_17545"/>
<proteinExistence type="predicted"/>
<dbReference type="InterPro" id="IPR036709">
    <property type="entry name" value="Autotransporte_beta_dom_sf"/>
</dbReference>
<name>A0A9Y2KYT4_9RHOB</name>
<reference evidence="2 3" key="1">
    <citation type="submission" date="2023-06" db="EMBL/GenBank/DDBJ databases">
        <title>Parasedimentitalea psychrophila sp. nov., a psychrophilic bacterium isolated from deep-sea sediment.</title>
        <authorList>
            <person name="Li A."/>
        </authorList>
    </citation>
    <scope>NUCLEOTIDE SEQUENCE [LARGE SCALE GENOMIC DNA]</scope>
    <source>
        <strain evidence="2 3">QS115</strain>
    </source>
</reference>
<evidence type="ECO:0000313" key="3">
    <source>
        <dbReference type="Proteomes" id="UP001238334"/>
    </source>
</evidence>
<evidence type="ECO:0000313" key="2">
    <source>
        <dbReference type="EMBL" id="WIY24372.1"/>
    </source>
</evidence>
<feature type="domain" description="Autotransporter" evidence="1">
    <location>
        <begin position="115"/>
        <end position="367"/>
    </location>
</feature>
<dbReference type="PROSITE" id="PS51208">
    <property type="entry name" value="AUTOTRANSPORTER"/>
    <property type="match status" value="1"/>
</dbReference>
<dbReference type="SMART" id="SM00869">
    <property type="entry name" value="Autotransporter"/>
    <property type="match status" value="1"/>
</dbReference>
<evidence type="ECO:0000259" key="1">
    <source>
        <dbReference type="PROSITE" id="PS51208"/>
    </source>
</evidence>
<dbReference type="Proteomes" id="UP001238334">
    <property type="component" value="Chromosome"/>
</dbReference>
<protein>
    <recommendedName>
        <fullName evidence="1">Autotransporter domain-containing protein</fullName>
    </recommendedName>
</protein>
<sequence>MANCLGTAESNISGLTQDGVDGTFASETYIGFSFSLATATSHLSVGTHTFDTTGYSFIAGNTTVEETKKTIARFMYGRANQLIANQPDLTGFLSGTVIGALDAHVTRGFGNFNLATGADYPVWFQLKGAWSKDGNTNSSAAFGVLGSHRNISETVLLGAMLQFDHLSQDDGVLTAEGNGWLAGPYVVAKMADQPLFLEARLLYGQSSNTVSPFGTYADNFDTTRLLTQIKVTGSYEQGRTRLSPYLNAAYAADEQEAYQDSLGNLVPLQKIELMQIAVGLDVAQPVLLKSGDLELRAGISGIWSNTGGTEVAGTVLPGYAGWRSKVNLGLNYVSNNSGTFTVSTFLDGLGAEGYESSGLNLGYSLAF</sequence>
<dbReference type="RefSeq" id="WP_270921253.1">
    <property type="nucleotide sequence ID" value="NZ_CP127247.1"/>
</dbReference>
<accession>A0A9Y2KYT4</accession>
<dbReference type="SUPFAM" id="SSF103515">
    <property type="entry name" value="Autotransporter"/>
    <property type="match status" value="1"/>
</dbReference>